<gene>
    <name evidence="1" type="ORF">WISP_139809</name>
</gene>
<dbReference type="PANTHER" id="PTHR33395">
    <property type="entry name" value="TRANSCRIPTASE, PUTATIVE-RELATED-RELATED"/>
    <property type="match status" value="1"/>
</dbReference>
<dbReference type="PANTHER" id="PTHR33395:SF22">
    <property type="entry name" value="REVERSE TRANSCRIPTASE DOMAIN-CONTAINING PROTEIN"/>
    <property type="match status" value="1"/>
</dbReference>
<reference evidence="1" key="1">
    <citation type="submission" date="2019-10" db="EMBL/GenBank/DDBJ databases">
        <authorList>
            <person name="Soares A.E.R."/>
            <person name="Aleixo A."/>
            <person name="Schneider P."/>
            <person name="Miyaki C.Y."/>
            <person name="Schneider M.P."/>
            <person name="Mello C."/>
            <person name="Vasconcelos A.T.R."/>
        </authorList>
    </citation>
    <scope>NUCLEOTIDE SEQUENCE</scope>
    <source>
        <tissue evidence="1">Muscle</tissue>
    </source>
</reference>
<accession>A0ABQ9CMD4</accession>
<sequence>MTVRMINSQSTLKLRGDLLLQLDPYKYMEPDGIHPRTLKELADVTTKPPFMIFECSWESREVPADWKLANIVPRFQEGQEGGPQKLQACQSHFNAWQNYGEDYSGKY</sequence>
<comment type="caution">
    <text evidence="1">The sequence shown here is derived from an EMBL/GenBank/DDBJ whole genome shotgun (WGS) entry which is preliminary data.</text>
</comment>
<evidence type="ECO:0000313" key="1">
    <source>
        <dbReference type="EMBL" id="KAJ7405416.1"/>
    </source>
</evidence>
<proteinExistence type="predicted"/>
<dbReference type="Proteomes" id="UP001145742">
    <property type="component" value="Unassembled WGS sequence"/>
</dbReference>
<name>A0ABQ9CMD4_9PASS</name>
<keyword evidence="2" id="KW-1185">Reference proteome</keyword>
<organism evidence="1 2">
    <name type="scientific">Willisornis vidua</name>
    <name type="common">Xingu scale-backed antbird</name>
    <dbReference type="NCBI Taxonomy" id="1566151"/>
    <lineage>
        <taxon>Eukaryota</taxon>
        <taxon>Metazoa</taxon>
        <taxon>Chordata</taxon>
        <taxon>Craniata</taxon>
        <taxon>Vertebrata</taxon>
        <taxon>Euteleostomi</taxon>
        <taxon>Archelosauria</taxon>
        <taxon>Archosauria</taxon>
        <taxon>Dinosauria</taxon>
        <taxon>Saurischia</taxon>
        <taxon>Theropoda</taxon>
        <taxon>Coelurosauria</taxon>
        <taxon>Aves</taxon>
        <taxon>Neognathae</taxon>
        <taxon>Neoaves</taxon>
        <taxon>Telluraves</taxon>
        <taxon>Australaves</taxon>
        <taxon>Passeriformes</taxon>
        <taxon>Thamnophilidae</taxon>
        <taxon>Willisornis</taxon>
    </lineage>
</organism>
<dbReference type="EMBL" id="WHWB01034710">
    <property type="protein sequence ID" value="KAJ7405416.1"/>
    <property type="molecule type" value="Genomic_DNA"/>
</dbReference>
<evidence type="ECO:0000313" key="2">
    <source>
        <dbReference type="Proteomes" id="UP001145742"/>
    </source>
</evidence>
<protein>
    <submittedName>
        <fullName evidence="1">Solute carrier family 12 member 2</fullName>
    </submittedName>
</protein>